<evidence type="ECO:0000256" key="7">
    <source>
        <dbReference type="ARBA" id="ARBA00023015"/>
    </source>
</evidence>
<dbReference type="VEuPathDB" id="FungiDB:H257_17686"/>
<evidence type="ECO:0000256" key="9">
    <source>
        <dbReference type="ARBA" id="ARBA00023242"/>
    </source>
</evidence>
<keyword evidence="5" id="KW-0378">Hydrolase</keyword>
<dbReference type="GO" id="GO:0141221">
    <property type="term" value="F:histone deacetylase activity, hydrolytic mechanism"/>
    <property type="evidence" value="ECO:0007669"/>
    <property type="project" value="UniProtKB-EC"/>
</dbReference>
<keyword evidence="7" id="KW-0805">Transcription regulation</keyword>
<dbReference type="PRINTS" id="PR01270">
    <property type="entry name" value="HDASUPER"/>
</dbReference>
<keyword evidence="8" id="KW-0804">Transcription</keyword>
<dbReference type="AlphaFoldDB" id="W4FDR8"/>
<dbReference type="Gene3D" id="3.40.800.20">
    <property type="entry name" value="Histone deacetylase domain"/>
    <property type="match status" value="1"/>
</dbReference>
<evidence type="ECO:0000256" key="3">
    <source>
        <dbReference type="ARBA" id="ARBA00012111"/>
    </source>
</evidence>
<dbReference type="GeneID" id="20819682"/>
<proteinExistence type="inferred from homology"/>
<dbReference type="PANTHER" id="PTHR10625:SF5">
    <property type="entry name" value="HISTONE DEACETYLASE"/>
    <property type="match status" value="1"/>
</dbReference>
<dbReference type="InterPro" id="IPR037138">
    <property type="entry name" value="His_deacetylse_dom_sf"/>
</dbReference>
<organism evidence="12">
    <name type="scientific">Aphanomyces astaci</name>
    <name type="common">Crayfish plague agent</name>
    <dbReference type="NCBI Taxonomy" id="112090"/>
    <lineage>
        <taxon>Eukaryota</taxon>
        <taxon>Sar</taxon>
        <taxon>Stramenopiles</taxon>
        <taxon>Oomycota</taxon>
        <taxon>Saprolegniomycetes</taxon>
        <taxon>Saprolegniales</taxon>
        <taxon>Verrucalvaceae</taxon>
        <taxon>Aphanomyces</taxon>
    </lineage>
</organism>
<sequence length="504" mass="54676">MAVEGPTPATAAAASTSSSPDPCHVGASTFPESSRRTPSSVEDVSLHQPVSTTTRPTQSFLFSHAACVRHRIKGHPERPERVQVILDRILNVFPCMPHITTFPAATLEQLHAFHTPLHVNAVLKWCGKIERSMDELDRIATDPRATAATRRDTLLQYSSLDIDGDTTIMRYTREAALHAAGAACAAVDAVMTGACANAFCAVRPPGHHAEPHKAMGFCFFNNIGVAAMHAIAGHGVQRVAIVDFDVHHGNGTDTKARTPDMAHRLLYISTHQKPPCFPNSGHAIRNSSNVCNVEMDAATSSSAFRSKFRTEVEPTLRAFAPNLLLISAGFDAHRDDPMANVNLMADDFYWVTSRLVWIASAVCQGRIVSVLEGGYHLRALADSAEAHIRALTEVVPVLNHENEQDQIVSIESDLCDSVQVLSITDHPPSLRVTLSSLQGKSKKLKSVAVLLSGSTDAQWTQLCVAAKTKLNMKKTQKLRTKRGAVVESADALLTLHNDVVLYMS</sequence>
<comment type="similarity">
    <text evidence="2">Belongs to the histone deacetylase family. HD type 2 subfamily.</text>
</comment>
<dbReference type="GO" id="GO:0040029">
    <property type="term" value="P:epigenetic regulation of gene expression"/>
    <property type="evidence" value="ECO:0007669"/>
    <property type="project" value="TreeGrafter"/>
</dbReference>
<feature type="compositionally biased region" description="Low complexity" evidence="10">
    <location>
        <begin position="1"/>
        <end position="20"/>
    </location>
</feature>
<comment type="subcellular location">
    <subcellularLocation>
        <location evidence="1">Nucleus</location>
    </subcellularLocation>
</comment>
<evidence type="ECO:0000256" key="6">
    <source>
        <dbReference type="ARBA" id="ARBA00022853"/>
    </source>
</evidence>
<evidence type="ECO:0000256" key="5">
    <source>
        <dbReference type="ARBA" id="ARBA00022801"/>
    </source>
</evidence>
<dbReference type="EC" id="3.5.1.98" evidence="3"/>
<dbReference type="InterPro" id="IPR023801">
    <property type="entry name" value="His_deacetylse_dom"/>
</dbReference>
<feature type="compositionally biased region" description="Polar residues" evidence="10">
    <location>
        <begin position="30"/>
        <end position="52"/>
    </location>
</feature>
<evidence type="ECO:0000256" key="4">
    <source>
        <dbReference type="ARBA" id="ARBA00022491"/>
    </source>
</evidence>
<feature type="domain" description="Histone deacetylase" evidence="11">
    <location>
        <begin position="75"/>
        <end position="391"/>
    </location>
</feature>
<evidence type="ECO:0000256" key="2">
    <source>
        <dbReference type="ARBA" id="ARBA00007738"/>
    </source>
</evidence>
<gene>
    <name evidence="12" type="ORF">H257_17686</name>
</gene>
<name>W4FDR8_APHAT</name>
<dbReference type="Pfam" id="PF00850">
    <property type="entry name" value="Hist_deacetyl"/>
    <property type="match status" value="1"/>
</dbReference>
<dbReference type="EMBL" id="KI913228">
    <property type="protein sequence ID" value="ETV65627.1"/>
    <property type="molecule type" value="Genomic_DNA"/>
</dbReference>
<reference evidence="12" key="1">
    <citation type="submission" date="2013-12" db="EMBL/GenBank/DDBJ databases">
        <title>The Genome Sequence of Aphanomyces astaci APO3.</title>
        <authorList>
            <consortium name="The Broad Institute Genomics Platform"/>
            <person name="Russ C."/>
            <person name="Tyler B."/>
            <person name="van West P."/>
            <person name="Dieguez-Uribeondo J."/>
            <person name="Young S.K."/>
            <person name="Zeng Q."/>
            <person name="Gargeya S."/>
            <person name="Fitzgerald M."/>
            <person name="Abouelleil A."/>
            <person name="Alvarado L."/>
            <person name="Chapman S.B."/>
            <person name="Gainer-Dewar J."/>
            <person name="Goldberg J."/>
            <person name="Griggs A."/>
            <person name="Gujja S."/>
            <person name="Hansen M."/>
            <person name="Howarth C."/>
            <person name="Imamovic A."/>
            <person name="Ireland A."/>
            <person name="Larimer J."/>
            <person name="McCowan C."/>
            <person name="Murphy C."/>
            <person name="Pearson M."/>
            <person name="Poon T.W."/>
            <person name="Priest M."/>
            <person name="Roberts A."/>
            <person name="Saif S."/>
            <person name="Shea T."/>
            <person name="Sykes S."/>
            <person name="Wortman J."/>
            <person name="Nusbaum C."/>
            <person name="Birren B."/>
        </authorList>
    </citation>
    <scope>NUCLEOTIDE SEQUENCE [LARGE SCALE GENOMIC DNA]</scope>
    <source>
        <strain evidence="12">APO3</strain>
    </source>
</reference>
<keyword evidence="4" id="KW-0678">Repressor</keyword>
<dbReference type="GO" id="GO:0005737">
    <property type="term" value="C:cytoplasm"/>
    <property type="evidence" value="ECO:0007669"/>
    <property type="project" value="TreeGrafter"/>
</dbReference>
<keyword evidence="9" id="KW-0539">Nucleus</keyword>
<dbReference type="PANTHER" id="PTHR10625">
    <property type="entry name" value="HISTONE DEACETYLASE HDAC1-RELATED"/>
    <property type="match status" value="1"/>
</dbReference>
<dbReference type="GO" id="GO:0000118">
    <property type="term" value="C:histone deacetylase complex"/>
    <property type="evidence" value="ECO:0007669"/>
    <property type="project" value="TreeGrafter"/>
</dbReference>
<dbReference type="OrthoDB" id="424012at2759"/>
<evidence type="ECO:0000256" key="8">
    <source>
        <dbReference type="ARBA" id="ARBA00023163"/>
    </source>
</evidence>
<accession>W4FDR8</accession>
<evidence type="ECO:0000259" key="11">
    <source>
        <dbReference type="Pfam" id="PF00850"/>
    </source>
</evidence>
<dbReference type="RefSeq" id="XP_009844866.1">
    <property type="nucleotide sequence ID" value="XM_009846564.1"/>
</dbReference>
<protein>
    <recommendedName>
        <fullName evidence="3">histone deacetylase</fullName>
        <ecNumber evidence="3">3.5.1.98</ecNumber>
    </recommendedName>
</protein>
<evidence type="ECO:0000256" key="1">
    <source>
        <dbReference type="ARBA" id="ARBA00004123"/>
    </source>
</evidence>
<keyword evidence="6" id="KW-0156">Chromatin regulator</keyword>
<dbReference type="SUPFAM" id="SSF52768">
    <property type="entry name" value="Arginase/deacetylase"/>
    <property type="match status" value="1"/>
</dbReference>
<dbReference type="STRING" id="112090.W4FDR8"/>
<evidence type="ECO:0000313" key="12">
    <source>
        <dbReference type="EMBL" id="ETV65627.1"/>
    </source>
</evidence>
<evidence type="ECO:0000256" key="10">
    <source>
        <dbReference type="SAM" id="MobiDB-lite"/>
    </source>
</evidence>
<feature type="region of interest" description="Disordered" evidence="10">
    <location>
        <begin position="1"/>
        <end position="52"/>
    </location>
</feature>
<dbReference type="CDD" id="cd11599">
    <property type="entry name" value="HDAC_classII_2"/>
    <property type="match status" value="1"/>
</dbReference>
<dbReference type="InterPro" id="IPR000286">
    <property type="entry name" value="HDACs"/>
</dbReference>
<dbReference type="InterPro" id="IPR023696">
    <property type="entry name" value="Ureohydrolase_dom_sf"/>
</dbReference>